<accession>A0A974HXC8</accession>
<reference evidence="11" key="1">
    <citation type="journal article" date="2016" name="Nature">
        <title>Genome evolution in the allotetraploid frog Xenopus laevis.</title>
        <authorList>
            <person name="Session A.M."/>
            <person name="Uno Y."/>
            <person name="Kwon T."/>
            <person name="Chapman J.A."/>
            <person name="Toyoda A."/>
            <person name="Takahashi S."/>
            <person name="Fukui A."/>
            <person name="Hikosaka A."/>
            <person name="Suzuki A."/>
            <person name="Kondo M."/>
            <person name="van Heeringen S.J."/>
            <person name="Quigley I."/>
            <person name="Heinz S."/>
            <person name="Ogino H."/>
            <person name="Ochi H."/>
            <person name="Hellsten U."/>
            <person name="Lyons J.B."/>
            <person name="Simakov O."/>
            <person name="Putnam N."/>
            <person name="Stites J."/>
            <person name="Kuroki Y."/>
            <person name="Tanaka T."/>
            <person name="Michiue T."/>
            <person name="Watanabe M."/>
            <person name="Bogdanovic O."/>
            <person name="Lister R."/>
            <person name="Georgiou G."/>
            <person name="Paranjpe S.S."/>
            <person name="van Kruijsbergen I."/>
            <person name="Shu S."/>
            <person name="Carlson J."/>
            <person name="Kinoshita T."/>
            <person name="Ohta Y."/>
            <person name="Mawaribuchi S."/>
            <person name="Jenkins J."/>
            <person name="Grimwood J."/>
            <person name="Schmutz J."/>
            <person name="Mitros T."/>
            <person name="Mozaffari S.V."/>
            <person name="Suzuki Y."/>
            <person name="Haramoto Y."/>
            <person name="Yamamoto T.S."/>
            <person name="Takagi C."/>
            <person name="Heald R."/>
            <person name="Miller K."/>
            <person name="Haudenschild C."/>
            <person name="Kitzman J."/>
            <person name="Nakayama T."/>
            <person name="Izutsu Y."/>
            <person name="Robert J."/>
            <person name="Fortriede J."/>
            <person name="Burns K."/>
            <person name="Lotay V."/>
            <person name="Karimi K."/>
            <person name="Yasuoka Y."/>
            <person name="Dichmann D.S."/>
            <person name="Flajnik M.F."/>
            <person name="Houston D.W."/>
            <person name="Shendure J."/>
            <person name="DuPasquier L."/>
            <person name="Vize P.D."/>
            <person name="Zorn A.M."/>
            <person name="Ito M."/>
            <person name="Marcotte E.M."/>
            <person name="Wallingford J.B."/>
            <person name="Ito Y."/>
            <person name="Asashima M."/>
            <person name="Ueno N."/>
            <person name="Matsuda Y."/>
            <person name="Veenstra G.J."/>
            <person name="Fujiyama A."/>
            <person name="Harland R.M."/>
            <person name="Taira M."/>
            <person name="Rokhsar D.S."/>
        </authorList>
    </citation>
    <scope>NUCLEOTIDE SEQUENCE [LARGE SCALE GENOMIC DNA]</scope>
    <source>
        <strain evidence="11">J</strain>
    </source>
</reference>
<keyword evidence="8" id="KW-0325">Glycoprotein</keyword>
<evidence type="ECO:0000259" key="9">
    <source>
        <dbReference type="Pfam" id="PF08205"/>
    </source>
</evidence>
<keyword evidence="6" id="KW-0472">Membrane</keyword>
<dbReference type="InterPro" id="IPR051427">
    <property type="entry name" value="Nectin/Nectin-like"/>
</dbReference>
<dbReference type="GO" id="GO:0007156">
    <property type="term" value="P:homophilic cell adhesion via plasma membrane adhesion molecules"/>
    <property type="evidence" value="ECO:0007669"/>
    <property type="project" value="TreeGrafter"/>
</dbReference>
<organism evidence="10 11">
    <name type="scientific">Xenopus laevis</name>
    <name type="common">African clawed frog</name>
    <dbReference type="NCBI Taxonomy" id="8355"/>
    <lineage>
        <taxon>Eukaryota</taxon>
        <taxon>Metazoa</taxon>
        <taxon>Chordata</taxon>
        <taxon>Craniata</taxon>
        <taxon>Vertebrata</taxon>
        <taxon>Euteleostomi</taxon>
        <taxon>Amphibia</taxon>
        <taxon>Batrachia</taxon>
        <taxon>Anura</taxon>
        <taxon>Pipoidea</taxon>
        <taxon>Pipidae</taxon>
        <taxon>Xenopodinae</taxon>
        <taxon>Xenopus</taxon>
        <taxon>Xenopus</taxon>
    </lineage>
</organism>
<evidence type="ECO:0000313" key="11">
    <source>
        <dbReference type="Proteomes" id="UP000694892"/>
    </source>
</evidence>
<evidence type="ECO:0000313" key="10">
    <source>
        <dbReference type="EMBL" id="OCT93663.1"/>
    </source>
</evidence>
<evidence type="ECO:0000256" key="7">
    <source>
        <dbReference type="ARBA" id="ARBA00023157"/>
    </source>
</evidence>
<feature type="domain" description="CD80-like immunoglobulin C2-set" evidence="9">
    <location>
        <begin position="3"/>
        <end position="72"/>
    </location>
</feature>
<dbReference type="GO" id="GO:0005912">
    <property type="term" value="C:adherens junction"/>
    <property type="evidence" value="ECO:0007669"/>
    <property type="project" value="TreeGrafter"/>
</dbReference>
<dbReference type="PANTHER" id="PTHR23277:SF122">
    <property type="entry name" value="NECTIN-1-LIKE"/>
    <property type="match status" value="1"/>
</dbReference>
<evidence type="ECO:0000256" key="8">
    <source>
        <dbReference type="ARBA" id="ARBA00023180"/>
    </source>
</evidence>
<proteinExistence type="inferred from homology"/>
<dbReference type="Proteomes" id="UP000694892">
    <property type="component" value="Chromosome 2L"/>
</dbReference>
<gene>
    <name evidence="10" type="ORF">XELAEV_18011338mg</name>
</gene>
<dbReference type="Pfam" id="PF08205">
    <property type="entry name" value="C2-set_2"/>
    <property type="match status" value="1"/>
</dbReference>
<dbReference type="GO" id="GO:0007157">
    <property type="term" value="P:heterophilic cell-cell adhesion via plasma membrane cell adhesion molecules"/>
    <property type="evidence" value="ECO:0007669"/>
    <property type="project" value="TreeGrafter"/>
</dbReference>
<dbReference type="AlphaFoldDB" id="A0A974HXC8"/>
<keyword evidence="3" id="KW-0732">Signal</keyword>
<evidence type="ECO:0000256" key="2">
    <source>
        <dbReference type="ARBA" id="ARBA00007810"/>
    </source>
</evidence>
<keyword evidence="4" id="KW-0677">Repeat</keyword>
<evidence type="ECO:0000256" key="4">
    <source>
        <dbReference type="ARBA" id="ARBA00022737"/>
    </source>
</evidence>
<evidence type="ECO:0000256" key="6">
    <source>
        <dbReference type="ARBA" id="ARBA00023136"/>
    </source>
</evidence>
<evidence type="ECO:0000256" key="1">
    <source>
        <dbReference type="ARBA" id="ARBA00004370"/>
    </source>
</evidence>
<dbReference type="InterPro" id="IPR036179">
    <property type="entry name" value="Ig-like_dom_sf"/>
</dbReference>
<sequence>MVSGPNPAVIAECVAFASKPAANISWNTYGLLYTSKEIPTQHPNGTVTIRSQLWMVPSPGLNGHQATCLVSLLDQNFEKYVDFIITNIHCK</sequence>
<evidence type="ECO:0000256" key="3">
    <source>
        <dbReference type="ARBA" id="ARBA00022729"/>
    </source>
</evidence>
<dbReference type="EMBL" id="CM004468">
    <property type="protein sequence ID" value="OCT93663.1"/>
    <property type="molecule type" value="Genomic_DNA"/>
</dbReference>
<dbReference type="InterPro" id="IPR013162">
    <property type="entry name" value="CD80_C2-set"/>
</dbReference>
<dbReference type="InterPro" id="IPR013783">
    <property type="entry name" value="Ig-like_fold"/>
</dbReference>
<comment type="subcellular location">
    <subcellularLocation>
        <location evidence="1">Membrane</location>
    </subcellularLocation>
</comment>
<dbReference type="SUPFAM" id="SSF48726">
    <property type="entry name" value="Immunoglobulin"/>
    <property type="match status" value="1"/>
</dbReference>
<name>A0A974HXC8_XENLA</name>
<protein>
    <recommendedName>
        <fullName evidence="9">CD80-like immunoglobulin C2-set domain-containing protein</fullName>
    </recommendedName>
</protein>
<dbReference type="PANTHER" id="PTHR23277">
    <property type="entry name" value="NECTIN-RELATED"/>
    <property type="match status" value="1"/>
</dbReference>
<comment type="similarity">
    <text evidence="2">Belongs to the nectin family.</text>
</comment>
<keyword evidence="5" id="KW-0130">Cell adhesion</keyword>
<dbReference type="GO" id="GO:0016020">
    <property type="term" value="C:membrane"/>
    <property type="evidence" value="ECO:0007669"/>
    <property type="project" value="UniProtKB-SubCell"/>
</dbReference>
<keyword evidence="7" id="KW-1015">Disulfide bond</keyword>
<dbReference type="Gene3D" id="2.60.40.10">
    <property type="entry name" value="Immunoglobulins"/>
    <property type="match status" value="1"/>
</dbReference>
<evidence type="ECO:0000256" key="5">
    <source>
        <dbReference type="ARBA" id="ARBA00022889"/>
    </source>
</evidence>